<evidence type="ECO:0000256" key="1">
    <source>
        <dbReference type="ARBA" id="ARBA00022741"/>
    </source>
</evidence>
<feature type="compositionally biased region" description="Basic and acidic residues" evidence="4">
    <location>
        <begin position="1"/>
        <end position="10"/>
    </location>
</feature>
<organism evidence="6 7">
    <name type="scientific">Acanthaster planci</name>
    <name type="common">Crown-of-thorns starfish</name>
    <dbReference type="NCBI Taxonomy" id="133434"/>
    <lineage>
        <taxon>Eukaryota</taxon>
        <taxon>Metazoa</taxon>
        <taxon>Echinodermata</taxon>
        <taxon>Eleutherozoa</taxon>
        <taxon>Asterozoa</taxon>
        <taxon>Asteroidea</taxon>
        <taxon>Valvatacea</taxon>
        <taxon>Valvatida</taxon>
        <taxon>Acanthasteridae</taxon>
        <taxon>Acanthaster</taxon>
    </lineage>
</organism>
<keyword evidence="2 3" id="KW-0067">ATP-binding</keyword>
<dbReference type="InterPro" id="IPR011009">
    <property type="entry name" value="Kinase-like_dom_sf"/>
</dbReference>
<feature type="region of interest" description="Disordered" evidence="4">
    <location>
        <begin position="199"/>
        <end position="243"/>
    </location>
</feature>
<dbReference type="SUPFAM" id="SSF56112">
    <property type="entry name" value="Protein kinase-like (PK-like)"/>
    <property type="match status" value="1"/>
</dbReference>
<dbReference type="GO" id="GO:0007165">
    <property type="term" value="P:signal transduction"/>
    <property type="evidence" value="ECO:0007669"/>
    <property type="project" value="TreeGrafter"/>
</dbReference>
<dbReference type="InterPro" id="IPR008271">
    <property type="entry name" value="Ser/Thr_kinase_AS"/>
</dbReference>
<dbReference type="PANTHER" id="PTHR23257">
    <property type="entry name" value="SERINE-THREONINE PROTEIN KINASE"/>
    <property type="match status" value="1"/>
</dbReference>
<evidence type="ECO:0000256" key="2">
    <source>
        <dbReference type="ARBA" id="ARBA00022840"/>
    </source>
</evidence>
<dbReference type="KEGG" id="aplc:110986107"/>
<dbReference type="GO" id="GO:0004672">
    <property type="term" value="F:protein kinase activity"/>
    <property type="evidence" value="ECO:0007669"/>
    <property type="project" value="InterPro"/>
</dbReference>
<dbReference type="InterPro" id="IPR050167">
    <property type="entry name" value="Ser_Thr_protein_kinase"/>
</dbReference>
<dbReference type="GeneID" id="110986107"/>
<dbReference type="Pfam" id="PF00069">
    <property type="entry name" value="Pkinase"/>
    <property type="match status" value="1"/>
</dbReference>
<feature type="compositionally biased region" description="Low complexity" evidence="4">
    <location>
        <begin position="214"/>
        <end position="230"/>
    </location>
</feature>
<gene>
    <name evidence="7" type="primary">LOC110986107</name>
</gene>
<dbReference type="Gene3D" id="1.10.510.10">
    <property type="entry name" value="Transferase(Phosphotransferase) domain 1"/>
    <property type="match status" value="1"/>
</dbReference>
<feature type="domain" description="Protein kinase" evidence="5">
    <location>
        <begin position="272"/>
        <end position="502"/>
    </location>
</feature>
<evidence type="ECO:0000256" key="3">
    <source>
        <dbReference type="PROSITE-ProRule" id="PRU10141"/>
    </source>
</evidence>
<dbReference type="Proteomes" id="UP000694845">
    <property type="component" value="Unplaced"/>
</dbReference>
<feature type="region of interest" description="Disordered" evidence="4">
    <location>
        <begin position="1"/>
        <end position="38"/>
    </location>
</feature>
<reference evidence="7" key="1">
    <citation type="submission" date="2025-08" db="UniProtKB">
        <authorList>
            <consortium name="RefSeq"/>
        </authorList>
    </citation>
    <scope>IDENTIFICATION</scope>
</reference>
<evidence type="ECO:0000259" key="5">
    <source>
        <dbReference type="PROSITE" id="PS50011"/>
    </source>
</evidence>
<dbReference type="InterPro" id="IPR000719">
    <property type="entry name" value="Prot_kinase_dom"/>
</dbReference>
<evidence type="ECO:0000313" key="7">
    <source>
        <dbReference type="RefSeq" id="XP_022103441.1"/>
    </source>
</evidence>
<dbReference type="PROSITE" id="PS00107">
    <property type="entry name" value="PROTEIN_KINASE_ATP"/>
    <property type="match status" value="1"/>
</dbReference>
<dbReference type="RefSeq" id="XP_022103441.1">
    <property type="nucleotide sequence ID" value="XM_022247749.1"/>
</dbReference>
<dbReference type="GO" id="GO:0005737">
    <property type="term" value="C:cytoplasm"/>
    <property type="evidence" value="ECO:0007669"/>
    <property type="project" value="TreeGrafter"/>
</dbReference>
<dbReference type="PROSITE" id="PS00108">
    <property type="entry name" value="PROTEIN_KINASE_ST"/>
    <property type="match status" value="1"/>
</dbReference>
<keyword evidence="6" id="KW-1185">Reference proteome</keyword>
<feature type="binding site" evidence="3">
    <location>
        <position position="300"/>
    </location>
    <ligand>
        <name>ATP</name>
        <dbReference type="ChEBI" id="CHEBI:30616"/>
    </ligand>
</feature>
<protein>
    <submittedName>
        <fullName evidence="7">Uncharacterized protein LOC110986107</fullName>
    </submittedName>
</protein>
<proteinExistence type="predicted"/>
<name>A0A8B7ZJG8_ACAPL</name>
<feature type="region of interest" description="Disordered" evidence="4">
    <location>
        <begin position="90"/>
        <end position="112"/>
    </location>
</feature>
<dbReference type="CDD" id="cd00180">
    <property type="entry name" value="PKc"/>
    <property type="match status" value="1"/>
</dbReference>
<accession>A0A8B7ZJG8</accession>
<dbReference type="AlphaFoldDB" id="A0A8B7ZJG8"/>
<feature type="compositionally biased region" description="Polar residues" evidence="4">
    <location>
        <begin position="21"/>
        <end position="32"/>
    </location>
</feature>
<dbReference type="PROSITE" id="PS50011">
    <property type="entry name" value="PROTEIN_KINASE_DOM"/>
    <property type="match status" value="1"/>
</dbReference>
<keyword evidence="1 3" id="KW-0547">Nucleotide-binding</keyword>
<dbReference type="SMART" id="SM00220">
    <property type="entry name" value="S_TKc"/>
    <property type="match status" value="1"/>
</dbReference>
<sequence length="502" mass="55628">MMVFRKLHDQRSHRRRDQTLGCANSANGTPKQSVPMHEKAEALRVDEKSRKMCSLRKAVRAVFCPRREKNSDLTNLGDLDEKSSSNHQCYTVDCQPASPSHQESPTPDQTLQAESPLQQVAVDKSPHQATTLGQCQQAVPDQPAVTGKACQQIHATTSEDGKTSKGSLLSCASLHALSQMTSQQLQDYLTVLSAPAKNKKKPDCVKATKSSTDSAYSGSEATESSSTCTSPPLPQDKAAPPSSVIPEVVYHPHLGCRMYKRSEIKPAAVDQNGQQGLVGEGAFAQVTAVRLPDDTVAAAKVLQAQDSEGPLWQEIIAVAALGEHPSFPKLYGVVEQQPLRTMLYEFVGDKDTLSVTTLQDALDWNGTPAALSRKNWLRIVRNVCEGLLHMHNNDYVHCDIKPDNVLLYSVKEGKKTRWFAKIKHFIDQMYQECPQMAPEVMEGDSPFNKPAEIYALGDLLINIGKAAGIWRLRRTGKRCQHIDFRKRPTMAQVWKKLSKHWK</sequence>
<evidence type="ECO:0000313" key="6">
    <source>
        <dbReference type="Proteomes" id="UP000694845"/>
    </source>
</evidence>
<feature type="compositionally biased region" description="Polar residues" evidence="4">
    <location>
        <begin position="97"/>
        <end position="112"/>
    </location>
</feature>
<evidence type="ECO:0000256" key="4">
    <source>
        <dbReference type="SAM" id="MobiDB-lite"/>
    </source>
</evidence>
<dbReference type="OrthoDB" id="5960454at2759"/>
<dbReference type="InterPro" id="IPR017441">
    <property type="entry name" value="Protein_kinase_ATP_BS"/>
</dbReference>
<dbReference type="GO" id="GO:0005524">
    <property type="term" value="F:ATP binding"/>
    <property type="evidence" value="ECO:0007669"/>
    <property type="project" value="UniProtKB-UniRule"/>
</dbReference>